<feature type="compositionally biased region" description="Polar residues" evidence="1">
    <location>
        <begin position="350"/>
        <end position="370"/>
    </location>
</feature>
<feature type="compositionally biased region" description="Basic and acidic residues" evidence="1">
    <location>
        <begin position="298"/>
        <end position="316"/>
    </location>
</feature>
<evidence type="ECO:0000313" key="4">
    <source>
        <dbReference type="EnsemblProtists" id="EKX48925"/>
    </source>
</evidence>
<dbReference type="SMART" id="SM00233">
    <property type="entry name" value="PH"/>
    <property type="match status" value="2"/>
</dbReference>
<accession>L1JLE6</accession>
<dbReference type="CDD" id="cd00821">
    <property type="entry name" value="PH"/>
    <property type="match status" value="1"/>
</dbReference>
<dbReference type="HOGENOM" id="CLU_661308_0_0_1"/>
<dbReference type="Pfam" id="PF00169">
    <property type="entry name" value="PH"/>
    <property type="match status" value="2"/>
</dbReference>
<dbReference type="Gene3D" id="2.30.29.30">
    <property type="entry name" value="Pleckstrin-homology domain (PH domain)/Phosphotyrosine-binding domain (PTB)"/>
    <property type="match status" value="2"/>
</dbReference>
<dbReference type="PaxDb" id="55529-EKX48925"/>
<dbReference type="InterPro" id="IPR001849">
    <property type="entry name" value="PH_domain"/>
</dbReference>
<dbReference type="InterPro" id="IPR011993">
    <property type="entry name" value="PH-like_dom_sf"/>
</dbReference>
<dbReference type="RefSeq" id="XP_005835905.1">
    <property type="nucleotide sequence ID" value="XM_005835848.1"/>
</dbReference>
<reference evidence="4" key="3">
    <citation type="submission" date="2015-06" db="UniProtKB">
        <authorList>
            <consortium name="EnsemblProtists"/>
        </authorList>
    </citation>
    <scope>IDENTIFICATION</scope>
</reference>
<evidence type="ECO:0000313" key="5">
    <source>
        <dbReference type="Proteomes" id="UP000011087"/>
    </source>
</evidence>
<evidence type="ECO:0000313" key="3">
    <source>
        <dbReference type="EMBL" id="EKX48925.1"/>
    </source>
</evidence>
<organism evidence="3">
    <name type="scientific">Guillardia theta (strain CCMP2712)</name>
    <name type="common">Cryptophyte</name>
    <dbReference type="NCBI Taxonomy" id="905079"/>
    <lineage>
        <taxon>Eukaryota</taxon>
        <taxon>Cryptophyceae</taxon>
        <taxon>Pyrenomonadales</taxon>
        <taxon>Geminigeraceae</taxon>
        <taxon>Guillardia</taxon>
    </lineage>
</organism>
<name>L1JLE6_GUITC</name>
<sequence length="416" mass="46758">MSAMAGAPVLLKQGYMQTKKMLGWNTRYYRLLQDCLFEFPSHDSKTPTDEFSLCDGTIEDASWELKLANALRVTTESGKVFVFVCTDSKEHRQWFDAIYYSTTLTRLAEYASPLTGSWLFYMDKGKFQKHWFVIKDSFLLCYEKREDMTMVNDGKLTKRKFVLPLNGAVLAYYKSHMPYSFCIQMWVHGELRSEFVLAAQSEAVMHVWMEVLYTSMGNKIEYADERDGSNLPAVSVLALTLLAVTLAKVPCRSHPDMIRGKPLPSKPKAETKGSDPSICLNTLLRRATDEDVLNAEWTEEKVRQQKDGRNIPKADENSAPTNGANTKHDFPMPKTEETPDVPANDEGSFPETQPSMPFFGGNSSDWNPFGSQPLRESGGTPGNDSWNPLQSLWSQFGGNWSNLNAGVTGLRDSAGV</sequence>
<reference evidence="3 5" key="1">
    <citation type="journal article" date="2012" name="Nature">
        <title>Algal genomes reveal evolutionary mosaicism and the fate of nucleomorphs.</title>
        <authorList>
            <consortium name="DOE Joint Genome Institute"/>
            <person name="Curtis B.A."/>
            <person name="Tanifuji G."/>
            <person name="Burki F."/>
            <person name="Gruber A."/>
            <person name="Irimia M."/>
            <person name="Maruyama S."/>
            <person name="Arias M.C."/>
            <person name="Ball S.G."/>
            <person name="Gile G.H."/>
            <person name="Hirakawa Y."/>
            <person name="Hopkins J.F."/>
            <person name="Kuo A."/>
            <person name="Rensing S.A."/>
            <person name="Schmutz J."/>
            <person name="Symeonidi A."/>
            <person name="Elias M."/>
            <person name="Eveleigh R.J."/>
            <person name="Herman E.K."/>
            <person name="Klute M.J."/>
            <person name="Nakayama T."/>
            <person name="Obornik M."/>
            <person name="Reyes-Prieto A."/>
            <person name="Armbrust E.V."/>
            <person name="Aves S.J."/>
            <person name="Beiko R.G."/>
            <person name="Coutinho P."/>
            <person name="Dacks J.B."/>
            <person name="Durnford D.G."/>
            <person name="Fast N.M."/>
            <person name="Green B.R."/>
            <person name="Grisdale C.J."/>
            <person name="Hempel F."/>
            <person name="Henrissat B."/>
            <person name="Hoppner M.P."/>
            <person name="Ishida K."/>
            <person name="Kim E."/>
            <person name="Koreny L."/>
            <person name="Kroth P.G."/>
            <person name="Liu Y."/>
            <person name="Malik S.B."/>
            <person name="Maier U.G."/>
            <person name="McRose D."/>
            <person name="Mock T."/>
            <person name="Neilson J.A."/>
            <person name="Onodera N.T."/>
            <person name="Poole A.M."/>
            <person name="Pritham E.J."/>
            <person name="Richards T.A."/>
            <person name="Rocap G."/>
            <person name="Roy S.W."/>
            <person name="Sarai C."/>
            <person name="Schaack S."/>
            <person name="Shirato S."/>
            <person name="Slamovits C.H."/>
            <person name="Spencer D.F."/>
            <person name="Suzuki S."/>
            <person name="Worden A.Z."/>
            <person name="Zauner S."/>
            <person name="Barry K."/>
            <person name="Bell C."/>
            <person name="Bharti A.K."/>
            <person name="Crow J.A."/>
            <person name="Grimwood J."/>
            <person name="Kramer R."/>
            <person name="Lindquist E."/>
            <person name="Lucas S."/>
            <person name="Salamov A."/>
            <person name="McFadden G.I."/>
            <person name="Lane C.E."/>
            <person name="Keeling P.J."/>
            <person name="Gray M.W."/>
            <person name="Grigoriev I.V."/>
            <person name="Archibald J.M."/>
        </authorList>
    </citation>
    <scope>NUCLEOTIDE SEQUENCE</scope>
    <source>
        <strain evidence="3 5">CCMP2712</strain>
    </source>
</reference>
<feature type="compositionally biased region" description="Basic and acidic residues" evidence="1">
    <location>
        <begin position="326"/>
        <end position="337"/>
    </location>
</feature>
<dbReference type="KEGG" id="gtt:GUITHDRAFT_136551"/>
<feature type="domain" description="PH" evidence="2">
    <location>
        <begin position="9"/>
        <end position="103"/>
    </location>
</feature>
<reference evidence="5" key="2">
    <citation type="submission" date="2012-11" db="EMBL/GenBank/DDBJ databases">
        <authorList>
            <person name="Kuo A."/>
            <person name="Curtis B.A."/>
            <person name="Tanifuji G."/>
            <person name="Burki F."/>
            <person name="Gruber A."/>
            <person name="Irimia M."/>
            <person name="Maruyama S."/>
            <person name="Arias M.C."/>
            <person name="Ball S.G."/>
            <person name="Gile G.H."/>
            <person name="Hirakawa Y."/>
            <person name="Hopkins J.F."/>
            <person name="Rensing S.A."/>
            <person name="Schmutz J."/>
            <person name="Symeonidi A."/>
            <person name="Elias M."/>
            <person name="Eveleigh R.J."/>
            <person name="Herman E.K."/>
            <person name="Klute M.J."/>
            <person name="Nakayama T."/>
            <person name="Obornik M."/>
            <person name="Reyes-Prieto A."/>
            <person name="Armbrust E.V."/>
            <person name="Aves S.J."/>
            <person name="Beiko R.G."/>
            <person name="Coutinho P."/>
            <person name="Dacks J.B."/>
            <person name="Durnford D.G."/>
            <person name="Fast N.M."/>
            <person name="Green B.R."/>
            <person name="Grisdale C."/>
            <person name="Hempe F."/>
            <person name="Henrissat B."/>
            <person name="Hoppner M.P."/>
            <person name="Ishida K.-I."/>
            <person name="Kim E."/>
            <person name="Koreny L."/>
            <person name="Kroth P.G."/>
            <person name="Liu Y."/>
            <person name="Malik S.-B."/>
            <person name="Maier U.G."/>
            <person name="McRose D."/>
            <person name="Mock T."/>
            <person name="Neilson J.A."/>
            <person name="Onodera N.T."/>
            <person name="Poole A.M."/>
            <person name="Pritham E.J."/>
            <person name="Richards T.A."/>
            <person name="Rocap G."/>
            <person name="Roy S.W."/>
            <person name="Sarai C."/>
            <person name="Schaack S."/>
            <person name="Shirato S."/>
            <person name="Slamovits C.H."/>
            <person name="Spencer D.F."/>
            <person name="Suzuki S."/>
            <person name="Worden A.Z."/>
            <person name="Zauner S."/>
            <person name="Barry K."/>
            <person name="Bell C."/>
            <person name="Bharti A.K."/>
            <person name="Crow J.A."/>
            <person name="Grimwood J."/>
            <person name="Kramer R."/>
            <person name="Lindquist E."/>
            <person name="Lucas S."/>
            <person name="Salamov A."/>
            <person name="McFadden G.I."/>
            <person name="Lane C.E."/>
            <person name="Keeling P.J."/>
            <person name="Gray M.W."/>
            <person name="Grigoriev I.V."/>
            <person name="Archibald J.M."/>
        </authorList>
    </citation>
    <scope>NUCLEOTIDE SEQUENCE</scope>
    <source>
        <strain evidence="5">CCMP2712</strain>
    </source>
</reference>
<protein>
    <recommendedName>
        <fullName evidence="2">PH domain-containing protein</fullName>
    </recommendedName>
</protein>
<dbReference type="AlphaFoldDB" id="L1JLE6"/>
<keyword evidence="5" id="KW-1185">Reference proteome</keyword>
<dbReference type="PROSITE" id="PS50003">
    <property type="entry name" value="PH_DOMAIN"/>
    <property type="match status" value="2"/>
</dbReference>
<evidence type="ECO:0000259" key="2">
    <source>
        <dbReference type="PROSITE" id="PS50003"/>
    </source>
</evidence>
<evidence type="ECO:0000256" key="1">
    <source>
        <dbReference type="SAM" id="MobiDB-lite"/>
    </source>
</evidence>
<proteinExistence type="predicted"/>
<dbReference type="EMBL" id="JH992984">
    <property type="protein sequence ID" value="EKX48925.1"/>
    <property type="molecule type" value="Genomic_DNA"/>
</dbReference>
<dbReference type="SUPFAM" id="SSF50729">
    <property type="entry name" value="PH domain-like"/>
    <property type="match status" value="2"/>
</dbReference>
<gene>
    <name evidence="3" type="ORF">GUITHDRAFT_136551</name>
</gene>
<dbReference type="EnsemblProtists" id="EKX48925">
    <property type="protein sequence ID" value="EKX48925"/>
    <property type="gene ID" value="GUITHDRAFT_136551"/>
</dbReference>
<dbReference type="GeneID" id="17305518"/>
<feature type="region of interest" description="Disordered" evidence="1">
    <location>
        <begin position="296"/>
        <end position="390"/>
    </location>
</feature>
<feature type="domain" description="PH" evidence="2">
    <location>
        <begin position="112"/>
        <end position="217"/>
    </location>
</feature>
<feature type="region of interest" description="Disordered" evidence="1">
    <location>
        <begin position="255"/>
        <end position="277"/>
    </location>
</feature>
<dbReference type="Proteomes" id="UP000011087">
    <property type="component" value="Unassembled WGS sequence"/>
</dbReference>